<dbReference type="EC" id="3.5.4.13" evidence="4"/>
<dbReference type="PANTHER" id="PTHR42680:SF3">
    <property type="entry name" value="DCTP DEAMINASE"/>
    <property type="match status" value="1"/>
</dbReference>
<gene>
    <name evidence="4" type="primary">dcd</name>
    <name evidence="4" type="ORF">ABC974_28870</name>
</gene>
<dbReference type="InterPro" id="IPR036157">
    <property type="entry name" value="dUTPase-like_sf"/>
</dbReference>
<evidence type="ECO:0000256" key="1">
    <source>
        <dbReference type="ARBA" id="ARBA00022801"/>
    </source>
</evidence>
<evidence type="ECO:0000256" key="3">
    <source>
        <dbReference type="SAM" id="MobiDB-lite"/>
    </source>
</evidence>
<dbReference type="Pfam" id="PF22769">
    <property type="entry name" value="DCD"/>
    <property type="match status" value="1"/>
</dbReference>
<evidence type="ECO:0000313" key="4">
    <source>
        <dbReference type="EMBL" id="MEN2793659.1"/>
    </source>
</evidence>
<dbReference type="NCBIfam" id="TIGR02274">
    <property type="entry name" value="dCTP_deam"/>
    <property type="match status" value="1"/>
</dbReference>
<dbReference type="SUPFAM" id="SSF51283">
    <property type="entry name" value="dUTPase-like"/>
    <property type="match status" value="1"/>
</dbReference>
<keyword evidence="2" id="KW-0546">Nucleotide metabolism</keyword>
<evidence type="ECO:0000256" key="2">
    <source>
        <dbReference type="ARBA" id="ARBA00023080"/>
    </source>
</evidence>
<dbReference type="Gene3D" id="2.70.40.10">
    <property type="match status" value="1"/>
</dbReference>
<dbReference type="InterPro" id="IPR033704">
    <property type="entry name" value="dUTPase_trimeric"/>
</dbReference>
<reference evidence="4 5" key="1">
    <citation type="submission" date="2024-05" db="EMBL/GenBank/DDBJ databases">
        <authorList>
            <person name="Liu Q."/>
            <person name="Xin Y.-H."/>
        </authorList>
    </citation>
    <scope>NUCLEOTIDE SEQUENCE [LARGE SCALE GENOMIC DNA]</scope>
    <source>
        <strain evidence="4 5">CGMCC 1.10181</strain>
    </source>
</reference>
<evidence type="ECO:0000313" key="5">
    <source>
        <dbReference type="Proteomes" id="UP001419910"/>
    </source>
</evidence>
<accession>A0ABU9YCW8</accession>
<comment type="caution">
    <text evidence="4">The sequence shown here is derived from an EMBL/GenBank/DDBJ whole genome shotgun (WGS) entry which is preliminary data.</text>
</comment>
<keyword evidence="1 4" id="KW-0378">Hydrolase</keyword>
<dbReference type="GO" id="GO:0008829">
    <property type="term" value="F:dCTP deaminase activity"/>
    <property type="evidence" value="ECO:0007669"/>
    <property type="project" value="UniProtKB-EC"/>
</dbReference>
<dbReference type="CDD" id="cd07557">
    <property type="entry name" value="trimeric_dUTPase"/>
    <property type="match status" value="1"/>
</dbReference>
<feature type="region of interest" description="Disordered" evidence="3">
    <location>
        <begin position="191"/>
        <end position="213"/>
    </location>
</feature>
<keyword evidence="5" id="KW-1185">Reference proteome</keyword>
<organism evidence="4 5">
    <name type="scientific">Sphingomonas oligophenolica</name>
    <dbReference type="NCBI Taxonomy" id="301154"/>
    <lineage>
        <taxon>Bacteria</taxon>
        <taxon>Pseudomonadati</taxon>
        <taxon>Pseudomonadota</taxon>
        <taxon>Alphaproteobacteria</taxon>
        <taxon>Sphingomonadales</taxon>
        <taxon>Sphingomonadaceae</taxon>
        <taxon>Sphingomonas</taxon>
    </lineage>
</organism>
<dbReference type="EMBL" id="JBDIME010000063">
    <property type="protein sequence ID" value="MEN2793659.1"/>
    <property type="molecule type" value="Genomic_DNA"/>
</dbReference>
<dbReference type="PANTHER" id="PTHR42680">
    <property type="entry name" value="DCTP DEAMINASE"/>
    <property type="match status" value="1"/>
</dbReference>
<sequence>MRDRPEFGSMSSLGRGAIIDRMRKGDLSVTPLLWTDQIGAASVDLRMGNVVLIVRARGLSHVDPARHMKNDHERETDFQQKLERYELPFKSRFLLHPGSLALVPTLEWVSIPSNLMGIVTARSTWAREGLSIATATLIEPSYQGIVTLELANLGEIPIALYPGLQLAQIAFSNVEGSTKRPNKGQFELSFEPRQGKLANKSEIPFLPKNATEP</sequence>
<proteinExistence type="predicted"/>
<name>A0ABU9YCW8_9SPHN</name>
<protein>
    <submittedName>
        <fullName evidence="4">dCTP deaminase</fullName>
        <ecNumber evidence="4">3.5.4.13</ecNumber>
    </submittedName>
</protein>
<dbReference type="InterPro" id="IPR011962">
    <property type="entry name" value="dCTP_deaminase"/>
</dbReference>
<dbReference type="Proteomes" id="UP001419910">
    <property type="component" value="Unassembled WGS sequence"/>
</dbReference>